<comment type="caution">
    <text evidence="2">The sequence shown here is derived from an EMBL/GenBank/DDBJ whole genome shotgun (WGS) entry which is preliminary data.</text>
</comment>
<dbReference type="Proteomes" id="UP000245959">
    <property type="component" value="Unassembled WGS sequence"/>
</dbReference>
<dbReference type="GeneID" id="78295492"/>
<organism evidence="2 3">
    <name type="scientific">Victivallis vadensis</name>
    <dbReference type="NCBI Taxonomy" id="172901"/>
    <lineage>
        <taxon>Bacteria</taxon>
        <taxon>Pseudomonadati</taxon>
        <taxon>Lentisphaerota</taxon>
        <taxon>Lentisphaeria</taxon>
        <taxon>Victivallales</taxon>
        <taxon>Victivallaceae</taxon>
        <taxon>Victivallis</taxon>
    </lineage>
</organism>
<gene>
    <name evidence="2" type="ORF">C8D82_11533</name>
</gene>
<dbReference type="OrthoDB" id="9995651at2"/>
<reference evidence="2 3" key="1">
    <citation type="submission" date="2018-04" db="EMBL/GenBank/DDBJ databases">
        <title>Genomic Encyclopedia of Type Strains, Phase IV (KMG-IV): sequencing the most valuable type-strain genomes for metagenomic binning, comparative biology and taxonomic classification.</title>
        <authorList>
            <person name="Goeker M."/>
        </authorList>
    </citation>
    <scope>NUCLEOTIDE SEQUENCE [LARGE SCALE GENOMIC DNA]</scope>
    <source>
        <strain evidence="2 3">DSM 14823</strain>
    </source>
</reference>
<dbReference type="AlphaFoldDB" id="A0A2U1AX74"/>
<evidence type="ECO:0000313" key="3">
    <source>
        <dbReference type="Proteomes" id="UP000245959"/>
    </source>
</evidence>
<keyword evidence="3" id="KW-1185">Reference proteome</keyword>
<accession>A0A2U1AX74</accession>
<evidence type="ECO:0000256" key="1">
    <source>
        <dbReference type="SAM" id="MobiDB-lite"/>
    </source>
</evidence>
<evidence type="ECO:0000313" key="2">
    <source>
        <dbReference type="EMBL" id="PVY40982.1"/>
    </source>
</evidence>
<dbReference type="RefSeq" id="WP_116884190.1">
    <property type="nucleotide sequence ID" value="NZ_CABMMC010000062.1"/>
</dbReference>
<sequence>MIIQNRSFGTYSIDKNGNFSVGAEWRLRQEAPEEGAAALYEAARVWAGNVGEPFRVPTPEGGFTLSEELKVSSVSFKELEGGGLVVAYQAEPATGPELLGEVTEKIDRDGVRTRSASWSVPLVSADPENPEEPELPASGEPEESLLWPVPGTVLDWEGGAFVCESCEIKTNRLGQQAEVTVSAREVSILQLGGITDSRSADGERQRSVKFFVTDAELETFLRKYPLGFQAEWAGGRFYCDKIDTSPYGVIGNEVTLTAREIYTHLVSASRSEEFVSFSRSGGVRRQIVWTGVYQVMATEVFKFYKLTGTDASGWSEPNCIVTRVTPVRKSDIEYQVTVEAQHRNNPGLFENYTASDRSDLGGRRDIRADMCEFRVTPEQAGYQLAANGGREAIPGWSASSRCPFRSSGKLAENLVGAILHTLVVTVTTYHRGSASGVLEDMAGWTGSRVLTGEVAGYTGSYLKVWQNCDETCDDAGDQYTRLTRSYQLAPNGFEWNPGYWDRH</sequence>
<proteinExistence type="predicted"/>
<feature type="region of interest" description="Disordered" evidence="1">
    <location>
        <begin position="122"/>
        <end position="144"/>
    </location>
</feature>
<protein>
    <submittedName>
        <fullName evidence="2">Uncharacterized protein</fullName>
    </submittedName>
</protein>
<name>A0A2U1AX74_9BACT</name>
<dbReference type="EMBL" id="QEKH01000015">
    <property type="protein sequence ID" value="PVY40982.1"/>
    <property type="molecule type" value="Genomic_DNA"/>
</dbReference>